<dbReference type="InterPro" id="IPR052762">
    <property type="entry name" value="PCW_deacetylase/CE"/>
</dbReference>
<dbReference type="Gene3D" id="2.60.120.260">
    <property type="entry name" value="Galactose-binding domain-like"/>
    <property type="match status" value="1"/>
</dbReference>
<evidence type="ECO:0000313" key="3">
    <source>
        <dbReference type="EMBL" id="CAE6428868.1"/>
    </source>
</evidence>
<dbReference type="Proteomes" id="UP000663861">
    <property type="component" value="Unassembled WGS sequence"/>
</dbReference>
<gene>
    <name evidence="3" type="ORF">RDB_LOCUS23535</name>
</gene>
<reference evidence="3" key="1">
    <citation type="submission" date="2021-01" db="EMBL/GenBank/DDBJ databases">
        <authorList>
            <person name="Kaushik A."/>
        </authorList>
    </citation>
    <scope>NUCLEOTIDE SEQUENCE</scope>
    <source>
        <strain evidence="3">AG4-RS23</strain>
    </source>
</reference>
<name>A0A8H3AJE0_9AGAM</name>
<feature type="chain" id="PRO_5034704364" description="SGNH hydrolase-type esterase domain-containing protein" evidence="1">
    <location>
        <begin position="20"/>
        <end position="387"/>
    </location>
</feature>
<dbReference type="AlphaFoldDB" id="A0A8H3AJE0"/>
<organism evidence="3 4">
    <name type="scientific">Rhizoctonia solani</name>
    <dbReference type="NCBI Taxonomy" id="456999"/>
    <lineage>
        <taxon>Eukaryota</taxon>
        <taxon>Fungi</taxon>
        <taxon>Dikarya</taxon>
        <taxon>Basidiomycota</taxon>
        <taxon>Agaricomycotina</taxon>
        <taxon>Agaricomycetes</taxon>
        <taxon>Cantharellales</taxon>
        <taxon>Ceratobasidiaceae</taxon>
        <taxon>Rhizoctonia</taxon>
    </lineage>
</organism>
<dbReference type="Gene3D" id="3.40.50.1110">
    <property type="entry name" value="SGNH hydrolase"/>
    <property type="match status" value="1"/>
</dbReference>
<dbReference type="PANTHER" id="PTHR37834:SF2">
    <property type="entry name" value="ESTERASE, SGNH HYDROLASE-TYPE"/>
    <property type="match status" value="1"/>
</dbReference>
<keyword evidence="1" id="KW-0732">Signal</keyword>
<accession>A0A8H3AJE0</accession>
<dbReference type="InterPro" id="IPR013830">
    <property type="entry name" value="SGNH_hydro"/>
</dbReference>
<dbReference type="InterPro" id="IPR036514">
    <property type="entry name" value="SGNH_hydro_sf"/>
</dbReference>
<dbReference type="SUPFAM" id="SSF52266">
    <property type="entry name" value="SGNH hydrolase"/>
    <property type="match status" value="1"/>
</dbReference>
<comment type="caution">
    <text evidence="3">The sequence shown here is derived from an EMBL/GenBank/DDBJ whole genome shotgun (WGS) entry which is preliminary data.</text>
</comment>
<feature type="domain" description="SGNH hydrolase-type esterase" evidence="2">
    <location>
        <begin position="171"/>
        <end position="363"/>
    </location>
</feature>
<evidence type="ECO:0000256" key="1">
    <source>
        <dbReference type="SAM" id="SignalP"/>
    </source>
</evidence>
<evidence type="ECO:0000259" key="2">
    <source>
        <dbReference type="Pfam" id="PF13472"/>
    </source>
</evidence>
<evidence type="ECO:0000313" key="4">
    <source>
        <dbReference type="Proteomes" id="UP000663861"/>
    </source>
</evidence>
<proteinExistence type="predicted"/>
<dbReference type="EMBL" id="CAJMWY010000339">
    <property type="protein sequence ID" value="CAE6428868.1"/>
    <property type="molecule type" value="Genomic_DNA"/>
</dbReference>
<sequence>MMKPELYALLAILASGTTAAPNASAKPVVVTPNNPLLHKHGRWDSAPGTWWAGSGFKLVASGLTSLTLKWAGSGFKLVASGLTSLTLKLGNHTTEPLLAAAVSVDYGEFTTVNVTAGTNVIPIPASSQKGNRVVRINTEGWQNNRMHLESIELNAGAVVKPYKPSPLRFQFIGDSLSAGQYNPRGVNDAWSFLTAQAFKAEHNINAQPGACLVDQLCWGNYHGVSYQYFRTEDTGYWYQTDHNYTTPWDFSRDLTPTHIVVAIGANDNAYQISNDVFGNNLKTFIQDIRKLYAKQPIFVFTAWGWPNDDGVSPFSTYYDAVYPSIVSQRVAAGDKNIFLVNTTGWVDYNGVIPNNGHPNEEGHNQVVAKFTAWLKAWGLQPRAKWES</sequence>
<feature type="signal peptide" evidence="1">
    <location>
        <begin position="1"/>
        <end position="19"/>
    </location>
</feature>
<protein>
    <recommendedName>
        <fullName evidence="2">SGNH hydrolase-type esterase domain-containing protein</fullName>
    </recommendedName>
</protein>
<dbReference type="PANTHER" id="PTHR37834">
    <property type="entry name" value="GDSL-LIKE LIPASE/ACYLHYDROLASE DOMAIN PROTEIN (AFU_ORTHOLOGUE AFUA_2G00620)"/>
    <property type="match status" value="1"/>
</dbReference>
<dbReference type="Pfam" id="PF13472">
    <property type="entry name" value="Lipase_GDSL_2"/>
    <property type="match status" value="1"/>
</dbReference>